<dbReference type="Proteomes" id="UP000501891">
    <property type="component" value="Chromosome"/>
</dbReference>
<dbReference type="InterPro" id="IPR013433">
    <property type="entry name" value="PHA_gran_rgn"/>
</dbReference>
<reference evidence="1" key="1">
    <citation type="submission" date="2020-04" db="EMBL/GenBank/DDBJ databases">
        <title>A desert anoxygenic phototrophic bacterium fixes CO2 using RubisCO under aerobic conditions.</title>
        <authorList>
            <person name="Tang K."/>
        </authorList>
    </citation>
    <scope>NUCLEOTIDE SEQUENCE [LARGE SCALE GENOMIC DNA]</scope>
    <source>
        <strain evidence="1">MIMtkB3</strain>
    </source>
</reference>
<evidence type="ECO:0000313" key="2">
    <source>
        <dbReference type="Proteomes" id="UP000501891"/>
    </source>
</evidence>
<dbReference type="EMBL" id="CP051775">
    <property type="protein sequence ID" value="QJE74725.1"/>
    <property type="molecule type" value="Genomic_DNA"/>
</dbReference>
<name>A0A858RB89_9PROT</name>
<dbReference type="AlphaFoldDB" id="A0A858RB89"/>
<keyword evidence="2" id="KW-1185">Reference proteome</keyword>
<accession>A0A858RB89</accession>
<evidence type="ECO:0000313" key="1">
    <source>
        <dbReference type="EMBL" id="QJE74725.1"/>
    </source>
</evidence>
<dbReference type="KEGG" id="acru:HHL28_00920"/>
<sequence length="103" mass="11627">MTKPMTIAIPHQLGLAEAKRRVDVGREQARAQLARVANEIDDRWEGDRLSFRIVALGQTITGRLDVAEQQVLVEVDLPWMLSMLANKLAPKIRQQGTLLLEKK</sequence>
<organism evidence="1 2">
    <name type="scientific">Aerophototrophica crusticola</name>
    <dbReference type="NCBI Taxonomy" id="1709002"/>
    <lineage>
        <taxon>Bacteria</taxon>
        <taxon>Pseudomonadati</taxon>
        <taxon>Pseudomonadota</taxon>
        <taxon>Alphaproteobacteria</taxon>
        <taxon>Rhodospirillales</taxon>
        <taxon>Rhodospirillaceae</taxon>
        <taxon>Aerophototrophica</taxon>
    </lineage>
</organism>
<dbReference type="Pfam" id="PF09650">
    <property type="entry name" value="PHA_gran_rgn"/>
    <property type="match status" value="1"/>
</dbReference>
<gene>
    <name evidence="1" type="ORF">HHL28_00920</name>
</gene>
<proteinExistence type="predicted"/>
<protein>
    <submittedName>
        <fullName evidence="1">Polyhydroxyalkanoic acid synthase</fullName>
    </submittedName>
</protein>